<evidence type="ECO:0000313" key="4">
    <source>
        <dbReference type="EMBL" id="EIE80861.1"/>
    </source>
</evidence>
<dbReference type="STRING" id="246409.I1BXD1"/>
<feature type="compositionally biased region" description="Basic residues" evidence="2">
    <location>
        <begin position="1"/>
        <end position="12"/>
    </location>
</feature>
<feature type="compositionally biased region" description="Acidic residues" evidence="2">
    <location>
        <begin position="34"/>
        <end position="45"/>
    </location>
</feature>
<protein>
    <recommendedName>
        <fullName evidence="3">HMG box domain-containing protein</fullName>
    </recommendedName>
</protein>
<keyword evidence="5" id="KW-1185">Reference proteome</keyword>
<feature type="DNA-binding region" description="HMG box" evidence="1">
    <location>
        <begin position="182"/>
        <end position="228"/>
    </location>
</feature>
<reference evidence="4 5" key="1">
    <citation type="journal article" date="2009" name="PLoS Genet.">
        <title>Genomic analysis of the basal lineage fungus Rhizopus oryzae reveals a whole-genome duplication.</title>
        <authorList>
            <person name="Ma L.-J."/>
            <person name="Ibrahim A.S."/>
            <person name="Skory C."/>
            <person name="Grabherr M.G."/>
            <person name="Burger G."/>
            <person name="Butler M."/>
            <person name="Elias M."/>
            <person name="Idnurm A."/>
            <person name="Lang B.F."/>
            <person name="Sone T."/>
            <person name="Abe A."/>
            <person name="Calvo S.E."/>
            <person name="Corrochano L.M."/>
            <person name="Engels R."/>
            <person name="Fu J."/>
            <person name="Hansberg W."/>
            <person name="Kim J.-M."/>
            <person name="Kodira C.D."/>
            <person name="Koehrsen M.J."/>
            <person name="Liu B."/>
            <person name="Miranda-Saavedra D."/>
            <person name="O'Leary S."/>
            <person name="Ortiz-Castellanos L."/>
            <person name="Poulter R."/>
            <person name="Rodriguez-Romero J."/>
            <person name="Ruiz-Herrera J."/>
            <person name="Shen Y.-Q."/>
            <person name="Zeng Q."/>
            <person name="Galagan J."/>
            <person name="Birren B.W."/>
            <person name="Cuomo C.A."/>
            <person name="Wickes B.L."/>
        </authorList>
    </citation>
    <scope>NUCLEOTIDE SEQUENCE [LARGE SCALE GENOMIC DNA]</scope>
    <source>
        <strain evidence="5">RA 99-880 / ATCC MYA-4621 / FGSC 9543 / NRRL 43880</strain>
    </source>
</reference>
<dbReference type="PROSITE" id="PS50118">
    <property type="entry name" value="HMG_BOX_2"/>
    <property type="match status" value="1"/>
</dbReference>
<evidence type="ECO:0000259" key="3">
    <source>
        <dbReference type="PROSITE" id="PS50118"/>
    </source>
</evidence>
<dbReference type="GO" id="GO:0003677">
    <property type="term" value="F:DNA binding"/>
    <property type="evidence" value="ECO:0007669"/>
    <property type="project" value="UniProtKB-UniRule"/>
</dbReference>
<feature type="compositionally biased region" description="Basic and acidic residues" evidence="2">
    <location>
        <begin position="23"/>
        <end position="33"/>
    </location>
</feature>
<dbReference type="InterPro" id="IPR009071">
    <property type="entry name" value="HMG_box_dom"/>
</dbReference>
<proteinExistence type="predicted"/>
<dbReference type="CDD" id="cd00084">
    <property type="entry name" value="HMG-box_SF"/>
    <property type="match status" value="1"/>
</dbReference>
<dbReference type="InterPro" id="IPR036910">
    <property type="entry name" value="HMG_box_dom_sf"/>
</dbReference>
<dbReference type="EMBL" id="CH476735">
    <property type="protein sequence ID" value="EIE80861.1"/>
    <property type="molecule type" value="Genomic_DNA"/>
</dbReference>
<dbReference type="InParanoid" id="I1BXD1"/>
<feature type="compositionally biased region" description="Acidic residues" evidence="2">
    <location>
        <begin position="100"/>
        <end position="123"/>
    </location>
</feature>
<feature type="domain" description="HMG box" evidence="3">
    <location>
        <begin position="182"/>
        <end position="228"/>
    </location>
</feature>
<dbReference type="VEuPathDB" id="FungiDB:RO3G_05566"/>
<dbReference type="GO" id="GO:0005634">
    <property type="term" value="C:nucleus"/>
    <property type="evidence" value="ECO:0007669"/>
    <property type="project" value="UniProtKB-UniRule"/>
</dbReference>
<keyword evidence="1" id="KW-0238">DNA-binding</keyword>
<accession>I1BXD1</accession>
<evidence type="ECO:0000256" key="2">
    <source>
        <dbReference type="SAM" id="MobiDB-lite"/>
    </source>
</evidence>
<dbReference type="Gene3D" id="1.10.30.10">
    <property type="entry name" value="High mobility group box domain"/>
    <property type="match status" value="1"/>
</dbReference>
<organism evidence="4 5">
    <name type="scientific">Rhizopus delemar (strain RA 99-880 / ATCC MYA-4621 / FGSC 9543 / NRRL 43880)</name>
    <name type="common">Mucormycosis agent</name>
    <name type="synonym">Rhizopus arrhizus var. delemar</name>
    <dbReference type="NCBI Taxonomy" id="246409"/>
    <lineage>
        <taxon>Eukaryota</taxon>
        <taxon>Fungi</taxon>
        <taxon>Fungi incertae sedis</taxon>
        <taxon>Mucoromycota</taxon>
        <taxon>Mucoromycotina</taxon>
        <taxon>Mucoromycetes</taxon>
        <taxon>Mucorales</taxon>
        <taxon>Mucorineae</taxon>
        <taxon>Rhizopodaceae</taxon>
        <taxon>Rhizopus</taxon>
    </lineage>
</organism>
<dbReference type="AlphaFoldDB" id="I1BXD1"/>
<gene>
    <name evidence="4" type="ORF">RO3G_05566</name>
</gene>
<feature type="compositionally biased region" description="Basic and acidic residues" evidence="2">
    <location>
        <begin position="67"/>
        <end position="85"/>
    </location>
</feature>
<name>I1BXD1_RHIO9</name>
<keyword evidence="1" id="KW-0539">Nucleus</keyword>
<feature type="region of interest" description="Disordered" evidence="2">
    <location>
        <begin position="1"/>
        <end position="123"/>
    </location>
</feature>
<dbReference type="RefSeq" id="XP_067516257.1">
    <property type="nucleotide sequence ID" value="XM_067660156.1"/>
</dbReference>
<dbReference type="Proteomes" id="UP000009138">
    <property type="component" value="Unassembled WGS sequence"/>
</dbReference>
<sequence length="228" mass="27278">MDNKRKSKVIKRPRLDIGASLNKQKESNSKEGDIFSDMEDSEEERELVRKKPIQQRSPQQQHSKKPTIKDKESAIKNERNEEMYSLRKRHTTKDKNLYFMDEDDEDDEYVNSNNIEEDDDDEEKEYKFLDNEDAIFNHSEDDEDEDEETEVYESKMNAINQQEAKEEAIVKRKIERKAGAKPTNRFNPFILFNKEVRAKMKKEHPELDNYELSKWIGQQWKELDPVKI</sequence>
<dbReference type="SUPFAM" id="SSF47095">
    <property type="entry name" value="HMG-box"/>
    <property type="match status" value="1"/>
</dbReference>
<dbReference type="GeneID" id="93612537"/>
<dbReference type="Pfam" id="PF00505">
    <property type="entry name" value="HMG_box"/>
    <property type="match status" value="1"/>
</dbReference>
<evidence type="ECO:0000256" key="1">
    <source>
        <dbReference type="PROSITE-ProRule" id="PRU00267"/>
    </source>
</evidence>
<evidence type="ECO:0000313" key="5">
    <source>
        <dbReference type="Proteomes" id="UP000009138"/>
    </source>
</evidence>